<keyword evidence="2" id="KW-0489">Methyltransferase</keyword>
<proteinExistence type="predicted"/>
<keyword evidence="2" id="KW-0808">Transferase</keyword>
<dbReference type="Gene3D" id="3.40.50.150">
    <property type="entry name" value="Vaccinia Virus protein VP39"/>
    <property type="match status" value="1"/>
</dbReference>
<keyword evidence="3" id="KW-1185">Reference proteome</keyword>
<accession>A0ABZ0GU18</accession>
<dbReference type="RefSeq" id="WP_348398067.1">
    <property type="nucleotide sequence ID" value="NZ_CP136600.1"/>
</dbReference>
<dbReference type="Pfam" id="PF13847">
    <property type="entry name" value="Methyltransf_31"/>
    <property type="match status" value="1"/>
</dbReference>
<reference evidence="2 3" key="1">
    <citation type="submission" date="2023-09" db="EMBL/GenBank/DDBJ databases">
        <authorList>
            <person name="Qi X."/>
        </authorList>
    </citation>
    <scope>NUCLEOTIDE SEQUENCE [LARGE SCALE GENOMIC DNA]</scope>
    <source>
        <strain evidence="2 3">S1-1</strain>
    </source>
</reference>
<protein>
    <submittedName>
        <fullName evidence="2">Class I SAM-dependent methyltransferase</fullName>
        <ecNumber evidence="2">2.1.-.-</ecNumber>
    </submittedName>
</protein>
<dbReference type="SUPFAM" id="SSF53335">
    <property type="entry name" value="S-adenosyl-L-methionine-dependent methyltransferases"/>
    <property type="match status" value="1"/>
</dbReference>
<gene>
    <name evidence="2" type="ORF">RI844_08760</name>
</gene>
<evidence type="ECO:0000259" key="1">
    <source>
        <dbReference type="Pfam" id="PF13847"/>
    </source>
</evidence>
<dbReference type="EC" id="2.1.-.-" evidence="2"/>
<dbReference type="GO" id="GO:0032259">
    <property type="term" value="P:methylation"/>
    <property type="evidence" value="ECO:0007669"/>
    <property type="project" value="UniProtKB-KW"/>
</dbReference>
<evidence type="ECO:0000313" key="2">
    <source>
        <dbReference type="EMBL" id="WOH39300.1"/>
    </source>
</evidence>
<dbReference type="InterPro" id="IPR025714">
    <property type="entry name" value="Methyltranfer_dom"/>
</dbReference>
<evidence type="ECO:0000313" key="3">
    <source>
        <dbReference type="Proteomes" id="UP001301442"/>
    </source>
</evidence>
<name>A0ABZ0GU18_9GAMM</name>
<dbReference type="GO" id="GO:0008168">
    <property type="term" value="F:methyltransferase activity"/>
    <property type="evidence" value="ECO:0007669"/>
    <property type="project" value="UniProtKB-KW"/>
</dbReference>
<dbReference type="EMBL" id="CP136600">
    <property type="protein sequence ID" value="WOH39300.1"/>
    <property type="molecule type" value="Genomic_DNA"/>
</dbReference>
<feature type="domain" description="Methyltransferase" evidence="1">
    <location>
        <begin position="59"/>
        <end position="159"/>
    </location>
</feature>
<dbReference type="InterPro" id="IPR029063">
    <property type="entry name" value="SAM-dependent_MTases_sf"/>
</dbReference>
<dbReference type="PANTHER" id="PTHR43591">
    <property type="entry name" value="METHYLTRANSFERASE"/>
    <property type="match status" value="1"/>
</dbReference>
<sequence length="300" mass="33648">MSFELNRFLWEVIMANDVVIEAWNTVLFKKFSRFKFLFVEGYAAISEQVFKRHPPPTDGKMLDVGCGFGDCTIRIAKLIGADGVSYGVDCATNFIQECQLSAEQERLKNTNFFVADVEVDDLGGPYDEAFARFGTMFFNMPSLALKNIRSSLKPGAKFTQVVWRKREDNPWLHDAELCVKEIVPVVSHEETDAVHCGPGPFSMSGPDMVSDMLQAVGFERVQFERFDSEICIGRSIEEAIQFALELGPCGEIIRLAGEEGQRLKPEVELALTDVIGKFEREDGSVWAPSSAWFITAYNPL</sequence>
<dbReference type="CDD" id="cd02440">
    <property type="entry name" value="AdoMet_MTases"/>
    <property type="match status" value="1"/>
</dbReference>
<dbReference type="Proteomes" id="UP001301442">
    <property type="component" value="Chromosome"/>
</dbReference>
<organism evidence="2 3">
    <name type="scientific">Thalassotalea fonticola</name>
    <dbReference type="NCBI Taxonomy" id="3065649"/>
    <lineage>
        <taxon>Bacteria</taxon>
        <taxon>Pseudomonadati</taxon>
        <taxon>Pseudomonadota</taxon>
        <taxon>Gammaproteobacteria</taxon>
        <taxon>Alteromonadales</taxon>
        <taxon>Colwelliaceae</taxon>
        <taxon>Thalassotalea</taxon>
    </lineage>
</organism>